<dbReference type="InterPro" id="IPR021146">
    <property type="entry name" value="Phage_gp6-like_head-tail"/>
</dbReference>
<dbReference type="CDD" id="cd08054">
    <property type="entry name" value="gp6"/>
    <property type="match status" value="1"/>
</dbReference>
<organism evidence="1 2">
    <name type="scientific">Candidatus Xenolissoclinum pacificiensis L6</name>
    <dbReference type="NCBI Taxonomy" id="1401685"/>
    <lineage>
        <taxon>Bacteria</taxon>
        <taxon>Pseudomonadati</taxon>
        <taxon>Pseudomonadota</taxon>
        <taxon>Alphaproteobacteria</taxon>
        <taxon>Rickettsiales</taxon>
        <taxon>Anaplasmataceae</taxon>
        <taxon>Candidatus Xenolissoclinum</taxon>
    </lineage>
</organism>
<name>W2UZW3_9RICK</name>
<dbReference type="AlphaFoldDB" id="W2UZW3"/>
<dbReference type="STRING" id="1401685.P857_182"/>
<comment type="caution">
    <text evidence="1">The sequence shown here is derived from an EMBL/GenBank/DDBJ whole genome shotgun (WGS) entry which is preliminary data.</text>
</comment>
<dbReference type="Pfam" id="PF05135">
    <property type="entry name" value="Phage_connect_1"/>
    <property type="match status" value="1"/>
</dbReference>
<gene>
    <name evidence="1" type="ORF">P857_182</name>
</gene>
<sequence length="180" mass="21131">MEYIIRNVRESYSENLPVSLELIKNFLNIHNNEQDLLIRELAVMAVQYAEWYVGQAIAIQKWKLICIGNIPSTFELPFSPIIEIHQVSFNNTNKVQDLQNTQDYRFIINTEMLEINRYLGKGELVVIYSSGYTDNNLPQQFKEGILHHVAYAYNNNTDNPRFLNFLKKIYSPLKKLKIMI</sequence>
<evidence type="ECO:0000313" key="2">
    <source>
        <dbReference type="Proteomes" id="UP000018951"/>
    </source>
</evidence>
<dbReference type="Gene3D" id="1.10.3230.30">
    <property type="entry name" value="Phage gp6-like head-tail connector protein"/>
    <property type="match status" value="1"/>
</dbReference>
<keyword evidence="2" id="KW-1185">Reference proteome</keyword>
<dbReference type="Proteomes" id="UP000018951">
    <property type="component" value="Unassembled WGS sequence"/>
</dbReference>
<accession>W2UZW3</accession>
<proteinExistence type="predicted"/>
<protein>
    <submittedName>
        <fullName evidence="1">Uncharacterized protein</fullName>
    </submittedName>
</protein>
<reference evidence="1 2" key="1">
    <citation type="journal article" date="2013" name="PLoS ONE">
        <title>Bacterial endosymbiosis in a chordate host: long-term co-evolution and conservation of secondary metabolism.</title>
        <authorList>
            <person name="Kwan J.C."/>
            <person name="Schmidt E.W."/>
        </authorList>
    </citation>
    <scope>NUCLEOTIDE SEQUENCE [LARGE SCALE GENOMIC DNA]</scope>
    <source>
        <strain evidence="2">L6</strain>
    </source>
</reference>
<evidence type="ECO:0000313" key="1">
    <source>
        <dbReference type="EMBL" id="ETO91529.1"/>
    </source>
</evidence>
<dbReference type="EMBL" id="AXCJ01000003">
    <property type="protein sequence ID" value="ETO91529.1"/>
    <property type="molecule type" value="Genomic_DNA"/>
</dbReference>